<dbReference type="PANTHER" id="PTHR42280">
    <property type="entry name" value="CITG FAMILY PROTEIN"/>
    <property type="match status" value="1"/>
</dbReference>
<reference evidence="1 2" key="1">
    <citation type="submission" date="2019-02" db="EMBL/GenBank/DDBJ databases">
        <title>Deep-cultivation of Planctomycetes and their phenomic and genomic characterization uncovers novel biology.</title>
        <authorList>
            <person name="Wiegand S."/>
            <person name="Jogler M."/>
            <person name="Boedeker C."/>
            <person name="Pinto D."/>
            <person name="Vollmers J."/>
            <person name="Rivas-Marin E."/>
            <person name="Kohn T."/>
            <person name="Peeters S.H."/>
            <person name="Heuer A."/>
            <person name="Rast P."/>
            <person name="Oberbeckmann S."/>
            <person name="Bunk B."/>
            <person name="Jeske O."/>
            <person name="Meyerdierks A."/>
            <person name="Storesund J.E."/>
            <person name="Kallscheuer N."/>
            <person name="Luecker S."/>
            <person name="Lage O.M."/>
            <person name="Pohl T."/>
            <person name="Merkel B.J."/>
            <person name="Hornburger P."/>
            <person name="Mueller R.-W."/>
            <person name="Bruemmer F."/>
            <person name="Labrenz M."/>
            <person name="Spormann A.M."/>
            <person name="Op Den Camp H."/>
            <person name="Overmann J."/>
            <person name="Amann R."/>
            <person name="Jetten M.S.M."/>
            <person name="Mascher T."/>
            <person name="Medema M.H."/>
            <person name="Devos D.P."/>
            <person name="Kaster A.-K."/>
            <person name="Ovreas L."/>
            <person name="Rohde M."/>
            <person name="Galperin M.Y."/>
            <person name="Jogler C."/>
        </authorList>
    </citation>
    <scope>NUCLEOTIDE SEQUENCE [LARGE SCALE GENOMIC DNA]</scope>
    <source>
        <strain evidence="1 2">V7</strain>
    </source>
</reference>
<dbReference type="InterPro" id="IPR002736">
    <property type="entry name" value="CitG"/>
</dbReference>
<evidence type="ECO:0000313" key="1">
    <source>
        <dbReference type="EMBL" id="TWU66139.1"/>
    </source>
</evidence>
<accession>A0A5C6FTD2</accession>
<proteinExistence type="predicted"/>
<dbReference type="Pfam" id="PF01874">
    <property type="entry name" value="CitG"/>
    <property type="match status" value="1"/>
</dbReference>
<dbReference type="AlphaFoldDB" id="A0A5C6FTD2"/>
<dbReference type="GO" id="GO:0046917">
    <property type="term" value="F:triphosphoribosyl-dephospho-CoA synthase activity"/>
    <property type="evidence" value="ECO:0007669"/>
    <property type="project" value="InterPro"/>
</dbReference>
<organism evidence="1 2">
    <name type="scientific">Crateriforma conspicua</name>
    <dbReference type="NCBI Taxonomy" id="2527996"/>
    <lineage>
        <taxon>Bacteria</taxon>
        <taxon>Pseudomonadati</taxon>
        <taxon>Planctomycetota</taxon>
        <taxon>Planctomycetia</taxon>
        <taxon>Planctomycetales</taxon>
        <taxon>Planctomycetaceae</taxon>
        <taxon>Crateriforma</taxon>
    </lineage>
</organism>
<comment type="caution">
    <text evidence="1">The sequence shown here is derived from an EMBL/GenBank/DDBJ whole genome shotgun (WGS) entry which is preliminary data.</text>
</comment>
<gene>
    <name evidence="1" type="ORF">V7x_16960</name>
</gene>
<name>A0A5C6FTD2_9PLAN</name>
<dbReference type="GO" id="GO:0005524">
    <property type="term" value="F:ATP binding"/>
    <property type="evidence" value="ECO:0007669"/>
    <property type="project" value="InterPro"/>
</dbReference>
<protein>
    <submittedName>
        <fullName evidence="1">ATP:dephospho-CoA triphosphoribosyl transferase</fullName>
    </submittedName>
</protein>
<dbReference type="EMBL" id="SJPZ01000001">
    <property type="protein sequence ID" value="TWU66139.1"/>
    <property type="molecule type" value="Genomic_DNA"/>
</dbReference>
<evidence type="ECO:0000313" key="2">
    <source>
        <dbReference type="Proteomes" id="UP000316476"/>
    </source>
</evidence>
<dbReference type="Gene3D" id="1.10.4200.10">
    <property type="entry name" value="Triphosphoribosyl-dephospho-CoA protein"/>
    <property type="match status" value="1"/>
</dbReference>
<dbReference type="PANTHER" id="PTHR42280:SF1">
    <property type="entry name" value="CITG FAMILY PROTEIN"/>
    <property type="match status" value="1"/>
</dbReference>
<keyword evidence="1" id="KW-0808">Transferase</keyword>
<dbReference type="Proteomes" id="UP000316476">
    <property type="component" value="Unassembled WGS sequence"/>
</dbReference>
<sequence length="293" mass="32157">MIHTVGDAVRWACVLEATAPKPGNVHPGREFDDLSFAHFAQAAEIAAVQLTRTDLGWGQRIESTVVQTRRVTGTNVNLGIALLIAPLAEAVMRTNFLASVGDQSPWSRFQSVTNVLSSISVRQSRAVFRAIAHAMAGGMNPSDESDDLEMDVHDDRANHDDLMAAMRLASKRDGIAREYVNGFDGLLHQMTPLLKHCIDETGDTIQGICLAQHRWLQENTDSLIGRKCGTEIALNVRQWFRETDCESPSSIRTLDERLRSDGNRLNPGTTADLLAAALFVLLCPTPLQSERSA</sequence>